<dbReference type="Pfam" id="PF12833">
    <property type="entry name" value="HTH_18"/>
    <property type="match status" value="1"/>
</dbReference>
<dbReference type="PRINTS" id="PR00032">
    <property type="entry name" value="HTHARAC"/>
</dbReference>
<evidence type="ECO:0000259" key="4">
    <source>
        <dbReference type="PROSITE" id="PS01124"/>
    </source>
</evidence>
<reference evidence="5" key="1">
    <citation type="submission" date="2021-05" db="EMBL/GenBank/DDBJ databases">
        <title>Complete genome sequence of Pseudomonas seleniipraecipitans strain D1-6.</title>
        <authorList>
            <person name="Lafi F."/>
            <person name="Eida A."/>
            <person name="Alam I."/>
            <person name="Hert H."/>
            <person name="Saad M."/>
        </authorList>
    </citation>
    <scope>NUCLEOTIDE SEQUENCE</scope>
    <source>
        <strain evidence="5">D1-6</strain>
    </source>
</reference>
<keyword evidence="3" id="KW-0804">Transcription</keyword>
<accession>A0ABY5JCH5</accession>
<dbReference type="InterPro" id="IPR020449">
    <property type="entry name" value="Tscrpt_reg_AraC-type_HTH"/>
</dbReference>
<dbReference type="EMBL" id="CP076114">
    <property type="protein sequence ID" value="UUD65764.1"/>
    <property type="molecule type" value="Genomic_DNA"/>
</dbReference>
<gene>
    <name evidence="5" type="ORF">D16iCDA_08985</name>
</gene>
<evidence type="ECO:0000256" key="3">
    <source>
        <dbReference type="ARBA" id="ARBA00023163"/>
    </source>
</evidence>
<dbReference type="Gene3D" id="1.10.10.60">
    <property type="entry name" value="Homeodomain-like"/>
    <property type="match status" value="1"/>
</dbReference>
<proteinExistence type="predicted"/>
<dbReference type="SMART" id="SM00342">
    <property type="entry name" value="HTH_ARAC"/>
    <property type="match status" value="1"/>
</dbReference>
<dbReference type="PANTHER" id="PTHR47894:SF1">
    <property type="entry name" value="HTH-TYPE TRANSCRIPTIONAL REGULATOR VQSM"/>
    <property type="match status" value="1"/>
</dbReference>
<protein>
    <submittedName>
        <fullName evidence="5">AraC family transcriptional regulator</fullName>
    </submittedName>
</protein>
<keyword evidence="2" id="KW-0238">DNA-binding</keyword>
<dbReference type="InterPro" id="IPR009057">
    <property type="entry name" value="Homeodomain-like_sf"/>
</dbReference>
<organism evidence="5 6">
    <name type="scientific">Phytopseudomonas seleniipraecipitans</name>
    <dbReference type="NCBI Taxonomy" id="640205"/>
    <lineage>
        <taxon>Bacteria</taxon>
        <taxon>Pseudomonadati</taxon>
        <taxon>Pseudomonadota</taxon>
        <taxon>Gammaproteobacteria</taxon>
        <taxon>Pseudomonadales</taxon>
        <taxon>Pseudomonadaceae</taxon>
        <taxon>Phytopseudomonas</taxon>
    </lineage>
</organism>
<dbReference type="PROSITE" id="PS01124">
    <property type="entry name" value="HTH_ARAC_FAMILY_2"/>
    <property type="match status" value="1"/>
</dbReference>
<keyword evidence="6" id="KW-1185">Reference proteome</keyword>
<dbReference type="Proteomes" id="UP000887421">
    <property type="component" value="Chromosome"/>
</dbReference>
<name>A0ABY5JCH5_9GAMM</name>
<dbReference type="SUPFAM" id="SSF46689">
    <property type="entry name" value="Homeodomain-like"/>
    <property type="match status" value="1"/>
</dbReference>
<sequence length="139" mass="16013">MRPITEAPQLLYLLNPQVQRSLNTARATLAAEVCEAIDELLVDGATLEQVAARLHRPVRRLREQLSQADVRFNDMLNDCRCRLAKQLLQDTDTRIELIAERTGFSEPSTFHRAFKRWLGETPVEFRRRARQANGQRDAT</sequence>
<feature type="domain" description="HTH araC/xylS-type" evidence="4">
    <location>
        <begin position="31"/>
        <end position="128"/>
    </location>
</feature>
<evidence type="ECO:0000256" key="1">
    <source>
        <dbReference type="ARBA" id="ARBA00023015"/>
    </source>
</evidence>
<evidence type="ECO:0000313" key="6">
    <source>
        <dbReference type="Proteomes" id="UP000887421"/>
    </source>
</evidence>
<keyword evidence="1" id="KW-0805">Transcription regulation</keyword>
<evidence type="ECO:0000313" key="5">
    <source>
        <dbReference type="EMBL" id="UUD65764.1"/>
    </source>
</evidence>
<dbReference type="InterPro" id="IPR018060">
    <property type="entry name" value="HTH_AraC"/>
</dbReference>
<dbReference type="PANTHER" id="PTHR47894">
    <property type="entry name" value="HTH-TYPE TRANSCRIPTIONAL REGULATOR GADX"/>
    <property type="match status" value="1"/>
</dbReference>
<evidence type="ECO:0000256" key="2">
    <source>
        <dbReference type="ARBA" id="ARBA00023125"/>
    </source>
</evidence>